<organism evidence="2 3">
    <name type="scientific">Sporomusa acidovorans (strain ATCC 49682 / DSM 3132 / Mol)</name>
    <dbReference type="NCBI Taxonomy" id="1123286"/>
    <lineage>
        <taxon>Bacteria</taxon>
        <taxon>Bacillati</taxon>
        <taxon>Bacillota</taxon>
        <taxon>Negativicutes</taxon>
        <taxon>Selenomonadales</taxon>
        <taxon>Sporomusaceae</taxon>
        <taxon>Sporomusa</taxon>
    </lineage>
</organism>
<evidence type="ECO:0000313" key="3">
    <source>
        <dbReference type="Proteomes" id="UP000216052"/>
    </source>
</evidence>
<name>A0ABZ3J5A3_SPOA4</name>
<evidence type="ECO:0000256" key="1">
    <source>
        <dbReference type="SAM" id="Phobius"/>
    </source>
</evidence>
<feature type="transmembrane region" description="Helical" evidence="1">
    <location>
        <begin position="122"/>
        <end position="142"/>
    </location>
</feature>
<evidence type="ECO:0008006" key="4">
    <source>
        <dbReference type="Google" id="ProtNLM"/>
    </source>
</evidence>
<feature type="transmembrane region" description="Helical" evidence="1">
    <location>
        <begin position="93"/>
        <end position="110"/>
    </location>
</feature>
<dbReference type="RefSeq" id="WP_093795638.1">
    <property type="nucleotide sequence ID" value="NZ_CP155571.1"/>
</dbReference>
<reference evidence="2" key="1">
    <citation type="submission" date="2024-05" db="EMBL/GenBank/DDBJ databases">
        <title>Isolation and characterization of Sporomusa carbonis sp. nov., a carboxydotrophic hydrogenogen in the genus of Sporomusa isolated from a charcoal burning pile.</title>
        <authorList>
            <person name="Boeer T."/>
            <person name="Rosenbaum F."/>
            <person name="Eysell L."/>
            <person name="Mueller V."/>
            <person name="Daniel R."/>
            <person name="Poehlein A."/>
        </authorList>
    </citation>
    <scope>NUCLEOTIDE SEQUENCE [LARGE SCALE GENOMIC DNA]</scope>
    <source>
        <strain evidence="2">DSM 3132</strain>
    </source>
</reference>
<dbReference type="Proteomes" id="UP000216052">
    <property type="component" value="Chromosome"/>
</dbReference>
<sequence length="188" mass="21207">MNTYLRTNVVLCIVLIAVQGFSLLGIISRGNHDFINNIIGSTLFWIAYLVLEYIYRLKGNYYLRLAVLIAIMSDSFCGFYLNLYVTSPAFDRIQHIFGIFAFSLFFYNIITNFMKTAIETRWIKFVFVAAIGMAVGSLNEIIEFAADTIMNPQILNQPSLEDTDFDLISNTIGAIIAGIYSAFGNLDN</sequence>
<dbReference type="InterPro" id="IPR014509">
    <property type="entry name" value="YjdF-like"/>
</dbReference>
<gene>
    <name evidence="2" type="ORF">SPACI_033470</name>
</gene>
<protein>
    <recommendedName>
        <fullName evidence="4">DUF2238 domain-containing protein</fullName>
    </recommendedName>
</protein>
<feature type="transmembrane region" description="Helical" evidence="1">
    <location>
        <begin position="34"/>
        <end position="54"/>
    </location>
</feature>
<evidence type="ECO:0000313" key="2">
    <source>
        <dbReference type="EMBL" id="XFO73261.1"/>
    </source>
</evidence>
<feature type="transmembrane region" description="Helical" evidence="1">
    <location>
        <begin position="61"/>
        <end position="81"/>
    </location>
</feature>
<dbReference type="Pfam" id="PF09997">
    <property type="entry name" value="DUF2238"/>
    <property type="match status" value="1"/>
</dbReference>
<keyword evidence="1" id="KW-0812">Transmembrane</keyword>
<keyword evidence="1" id="KW-1133">Transmembrane helix</keyword>
<accession>A0ABZ3J5A3</accession>
<keyword evidence="1" id="KW-0472">Membrane</keyword>
<keyword evidence="3" id="KW-1185">Reference proteome</keyword>
<proteinExistence type="predicted"/>
<dbReference type="EMBL" id="CP155571">
    <property type="protein sequence ID" value="XFO73261.1"/>
    <property type="molecule type" value="Genomic_DNA"/>
</dbReference>
<feature type="transmembrane region" description="Helical" evidence="1">
    <location>
        <begin position="167"/>
        <end position="186"/>
    </location>
</feature>
<feature type="transmembrane region" description="Helical" evidence="1">
    <location>
        <begin position="7"/>
        <end position="28"/>
    </location>
</feature>